<evidence type="ECO:0000313" key="2">
    <source>
        <dbReference type="EMBL" id="TCO74960.1"/>
    </source>
</evidence>
<dbReference type="EMBL" id="SLWV01000010">
    <property type="protein sequence ID" value="TCO74960.1"/>
    <property type="molecule type" value="Genomic_DNA"/>
</dbReference>
<gene>
    <name evidence="2" type="ORF">EV214_11031</name>
</gene>
<dbReference type="OrthoDB" id="1724157at2"/>
<feature type="transmembrane region" description="Helical" evidence="1">
    <location>
        <begin position="125"/>
        <end position="143"/>
    </location>
</feature>
<proteinExistence type="predicted"/>
<protein>
    <submittedName>
        <fullName evidence="2">Uncharacterized protein</fullName>
    </submittedName>
</protein>
<dbReference type="AlphaFoldDB" id="A0A4V2SBC4"/>
<accession>A0A4V2SBC4</accession>
<feature type="transmembrane region" description="Helical" evidence="1">
    <location>
        <begin position="56"/>
        <end position="79"/>
    </location>
</feature>
<keyword evidence="3" id="KW-1185">Reference proteome</keyword>
<keyword evidence="1" id="KW-0472">Membrane</keyword>
<name>A0A4V2SBC4_9FIRM</name>
<evidence type="ECO:0000313" key="3">
    <source>
        <dbReference type="Proteomes" id="UP000294919"/>
    </source>
</evidence>
<keyword evidence="1" id="KW-0812">Transmembrane</keyword>
<feature type="transmembrane region" description="Helical" evidence="1">
    <location>
        <begin position="91"/>
        <end position="113"/>
    </location>
</feature>
<organism evidence="2 3">
    <name type="scientific">Marinisporobacter balticus</name>
    <dbReference type="NCBI Taxonomy" id="2018667"/>
    <lineage>
        <taxon>Bacteria</taxon>
        <taxon>Bacillati</taxon>
        <taxon>Bacillota</taxon>
        <taxon>Clostridia</taxon>
        <taxon>Peptostreptococcales</taxon>
        <taxon>Thermotaleaceae</taxon>
        <taxon>Marinisporobacter</taxon>
    </lineage>
</organism>
<feature type="transmembrane region" description="Helical" evidence="1">
    <location>
        <begin position="28"/>
        <end position="44"/>
    </location>
</feature>
<sequence>MEWIILCILNWVVFLVLADWKELKINMLAGMFAIIMAIITDFYNTAIHHRYMIHNAVISILGSSLFFLIGPVFVIGTLIAQYHPKKRGMTLLNVFVITGLYSLTEYTLVYCGVVEYIDWDYFGSLMVNIGAMTIISWFSIIILNKGRG</sequence>
<dbReference type="Proteomes" id="UP000294919">
    <property type="component" value="Unassembled WGS sequence"/>
</dbReference>
<keyword evidence="1" id="KW-1133">Transmembrane helix</keyword>
<comment type="caution">
    <text evidence="2">The sequence shown here is derived from an EMBL/GenBank/DDBJ whole genome shotgun (WGS) entry which is preliminary data.</text>
</comment>
<evidence type="ECO:0000256" key="1">
    <source>
        <dbReference type="SAM" id="Phobius"/>
    </source>
</evidence>
<reference evidence="2 3" key="1">
    <citation type="submission" date="2019-03" db="EMBL/GenBank/DDBJ databases">
        <title>Genomic Encyclopedia of Type Strains, Phase IV (KMG-IV): sequencing the most valuable type-strain genomes for metagenomic binning, comparative biology and taxonomic classification.</title>
        <authorList>
            <person name="Goeker M."/>
        </authorList>
    </citation>
    <scope>NUCLEOTIDE SEQUENCE [LARGE SCALE GENOMIC DNA]</scope>
    <source>
        <strain evidence="2 3">DSM 102940</strain>
    </source>
</reference>
<dbReference type="RefSeq" id="WP_132244804.1">
    <property type="nucleotide sequence ID" value="NZ_SLWV01000010.1"/>
</dbReference>